<feature type="non-terminal residue" evidence="2">
    <location>
        <position position="1"/>
    </location>
</feature>
<reference evidence="3" key="1">
    <citation type="submission" date="2022-10" db="EMBL/GenBank/DDBJ databases">
        <title>Genome assembly of Pristionchus species.</title>
        <authorList>
            <person name="Yoshida K."/>
            <person name="Sommer R.J."/>
        </authorList>
    </citation>
    <scope>NUCLEOTIDE SEQUENCE [LARGE SCALE GENOMIC DNA]</scope>
    <source>
        <strain evidence="3">RS5460</strain>
    </source>
</reference>
<accession>A0AAN5DGZ8</accession>
<feature type="transmembrane region" description="Helical" evidence="1">
    <location>
        <begin position="6"/>
        <end position="24"/>
    </location>
</feature>
<keyword evidence="3" id="KW-1185">Reference proteome</keyword>
<keyword evidence="1" id="KW-0472">Membrane</keyword>
<protein>
    <recommendedName>
        <fullName evidence="4">G protein-coupled receptor</fullName>
    </recommendedName>
</protein>
<evidence type="ECO:0008006" key="4">
    <source>
        <dbReference type="Google" id="ProtNLM"/>
    </source>
</evidence>
<proteinExistence type="predicted"/>
<name>A0AAN5DGZ8_9BILA</name>
<dbReference type="EMBL" id="BTRK01000006">
    <property type="protein sequence ID" value="GMR61852.1"/>
    <property type="molecule type" value="Genomic_DNA"/>
</dbReference>
<dbReference type="Proteomes" id="UP001328107">
    <property type="component" value="Unassembled WGS sequence"/>
</dbReference>
<keyword evidence="1" id="KW-0812">Transmembrane</keyword>
<evidence type="ECO:0000256" key="1">
    <source>
        <dbReference type="SAM" id="Phobius"/>
    </source>
</evidence>
<keyword evidence="1" id="KW-1133">Transmembrane helix</keyword>
<gene>
    <name evidence="2" type="ORF">PMAYCL1PPCAC_32047</name>
</gene>
<evidence type="ECO:0000313" key="2">
    <source>
        <dbReference type="EMBL" id="GMR61852.1"/>
    </source>
</evidence>
<feature type="transmembrane region" description="Helical" evidence="1">
    <location>
        <begin position="45"/>
        <end position="70"/>
    </location>
</feature>
<comment type="caution">
    <text evidence="2">The sequence shown here is derived from an EMBL/GenBank/DDBJ whole genome shotgun (WGS) entry which is preliminary data.</text>
</comment>
<dbReference type="AlphaFoldDB" id="A0AAN5DGZ8"/>
<evidence type="ECO:0000313" key="3">
    <source>
        <dbReference type="Proteomes" id="UP001328107"/>
    </source>
</evidence>
<sequence>LTVASIFRSMLYATGSTVTFLIALDRFVATHWWSWYERQGRTTICVALLLLIFSEVFSVMTSYCSIFRLFCIYCTNNLKNGNKYF</sequence>
<organism evidence="2 3">
    <name type="scientific">Pristionchus mayeri</name>
    <dbReference type="NCBI Taxonomy" id="1317129"/>
    <lineage>
        <taxon>Eukaryota</taxon>
        <taxon>Metazoa</taxon>
        <taxon>Ecdysozoa</taxon>
        <taxon>Nematoda</taxon>
        <taxon>Chromadorea</taxon>
        <taxon>Rhabditida</taxon>
        <taxon>Rhabditina</taxon>
        <taxon>Diplogasteromorpha</taxon>
        <taxon>Diplogasteroidea</taxon>
        <taxon>Neodiplogasteridae</taxon>
        <taxon>Pristionchus</taxon>
    </lineage>
</organism>